<protein>
    <submittedName>
        <fullName evidence="1">Uncharacterized protein</fullName>
    </submittedName>
</protein>
<proteinExistence type="predicted"/>
<gene>
    <name evidence="1" type="ORF">S01H1_25713</name>
</gene>
<accession>X0TDW8</accession>
<dbReference type="EMBL" id="BARS01015552">
    <property type="protein sequence ID" value="GAF91733.1"/>
    <property type="molecule type" value="Genomic_DNA"/>
</dbReference>
<reference evidence="1" key="1">
    <citation type="journal article" date="2014" name="Front. Microbiol.">
        <title>High frequency of phylogenetically diverse reductive dehalogenase-homologous genes in deep subseafloor sedimentary metagenomes.</title>
        <authorList>
            <person name="Kawai M."/>
            <person name="Futagami T."/>
            <person name="Toyoda A."/>
            <person name="Takaki Y."/>
            <person name="Nishi S."/>
            <person name="Hori S."/>
            <person name="Arai W."/>
            <person name="Tsubouchi T."/>
            <person name="Morono Y."/>
            <person name="Uchiyama I."/>
            <person name="Ito T."/>
            <person name="Fujiyama A."/>
            <person name="Inagaki F."/>
            <person name="Takami H."/>
        </authorList>
    </citation>
    <scope>NUCLEOTIDE SEQUENCE</scope>
    <source>
        <strain evidence="1">Expedition CK06-06</strain>
    </source>
</reference>
<dbReference type="AlphaFoldDB" id="X0TDW8"/>
<evidence type="ECO:0000313" key="1">
    <source>
        <dbReference type="EMBL" id="GAF91733.1"/>
    </source>
</evidence>
<organism evidence="1">
    <name type="scientific">marine sediment metagenome</name>
    <dbReference type="NCBI Taxonomy" id="412755"/>
    <lineage>
        <taxon>unclassified sequences</taxon>
        <taxon>metagenomes</taxon>
        <taxon>ecological metagenomes</taxon>
    </lineage>
</organism>
<name>X0TDW8_9ZZZZ</name>
<feature type="non-terminal residue" evidence="1">
    <location>
        <position position="144"/>
    </location>
</feature>
<comment type="caution">
    <text evidence="1">The sequence shown here is derived from an EMBL/GenBank/DDBJ whole genome shotgun (WGS) entry which is preliminary data.</text>
</comment>
<sequence length="144" mass="16471">MDQSLIKNVDEIGDKETEGRRCPCHDDGIVGSTLSPSTSNNIQDYHNIESDNQVWVKPRSAIPFSLPPKLNKTPGIILADGKHYASHRSMFPIVPHHHHIFFWKQSPSASPPYNKKGVYKNVTRYTFSIYIPCKQILMSYYLKI</sequence>